<dbReference type="EMBL" id="VEPZ02001709">
    <property type="protein sequence ID" value="KAE8662343.1"/>
    <property type="molecule type" value="Genomic_DNA"/>
</dbReference>
<proteinExistence type="predicted"/>
<dbReference type="AlphaFoldDB" id="A0A6A2WP78"/>
<dbReference type="PANTHER" id="PTHR21319">
    <property type="entry name" value="RING FINGER AND CHY ZINC FINGER DOMAIN-CONTAINING PROTEIN 1"/>
    <property type="match status" value="1"/>
</dbReference>
<sequence>MEGRNGADLLLLDSANGKSQSLDSRICPCELSKAGKRKYLEPDNNLSEMDGTHPINEILLWHNAIKRELNEIAEEARKIQLSGNFIDLSIFNERLQFIAEVCIFHSIAEDNVIFSAVDEKLSLPRCMLKKKANSMTLAPATDTALMTIFSGWAFKGRNQGMCLSPNGNGCCVKWFTEIGVDFVQSCCACSSSLCMNEPCSSILGDEVKRPVKRSVSDSCKTGDTSDRSVSVHAHEQSCIERSCCVPGLGVNNNNLGISSLLTAKSPRSLSFSSSTPSLNSSLFVWEIDNNFLDIGSAERPIDTIFKFHKAIRKDLEYLDVESGKLSDCDESLLRRFIGRFHLLWGLYRAHSNAEDDIVFPSLESKETLYNVSHSYTLDHKQEEKLFEDINNVLSELSHLHESFTKGHVTTDTSIELSGACDADYLRKYNDLATKLQGMCKSIRVTLDHHIFREELELWPLFGKHFSLEEQDKLVWRIIGTTGAEVLQSMLPWVTAALTQEEQNKMDTWKQATKNTIRWIAAQQKLPQAESTEAFNGEDVLGCSPSFRDPENKYLVSDHSMDRKATLEMMCMRCLKIQPVGPICATPSCNGLSMAKYYCSICKFFDDERIYSATIATKRARLGSIGCITNVDIVDHTTLE</sequence>
<dbReference type="Pfam" id="PF01814">
    <property type="entry name" value="Hemerythrin"/>
    <property type="match status" value="1"/>
</dbReference>
<dbReference type="CDD" id="cd12108">
    <property type="entry name" value="Hr-like"/>
    <property type="match status" value="1"/>
</dbReference>
<keyword evidence="1" id="KW-0862">Zinc</keyword>
<protein>
    <submittedName>
        <fullName evidence="3">Zinc finger protein-related isoform 4</fullName>
    </submittedName>
</protein>
<feature type="domain" description="CHY-type" evidence="2">
    <location>
        <begin position="502"/>
        <end position="590"/>
    </location>
</feature>
<evidence type="ECO:0000256" key="1">
    <source>
        <dbReference type="PROSITE-ProRule" id="PRU00601"/>
    </source>
</evidence>
<gene>
    <name evidence="3" type="ORF">F3Y22_tig00113411pilonHSYRG00003</name>
</gene>
<dbReference type="PROSITE" id="PS51266">
    <property type="entry name" value="ZF_CHY"/>
    <property type="match status" value="1"/>
</dbReference>
<keyword evidence="1" id="KW-0479">Metal-binding</keyword>
<dbReference type="Gene3D" id="1.20.120.520">
    <property type="entry name" value="nmb1532 protein domain like"/>
    <property type="match status" value="2"/>
</dbReference>
<dbReference type="InterPro" id="IPR008913">
    <property type="entry name" value="Znf_CHY"/>
</dbReference>
<dbReference type="GO" id="GO:0006511">
    <property type="term" value="P:ubiquitin-dependent protein catabolic process"/>
    <property type="evidence" value="ECO:0007669"/>
    <property type="project" value="TreeGrafter"/>
</dbReference>
<keyword evidence="4" id="KW-1185">Reference proteome</keyword>
<dbReference type="GO" id="GO:0016567">
    <property type="term" value="P:protein ubiquitination"/>
    <property type="evidence" value="ECO:0007669"/>
    <property type="project" value="TreeGrafter"/>
</dbReference>
<organism evidence="3 4">
    <name type="scientific">Hibiscus syriacus</name>
    <name type="common">Rose of Sharon</name>
    <dbReference type="NCBI Taxonomy" id="106335"/>
    <lineage>
        <taxon>Eukaryota</taxon>
        <taxon>Viridiplantae</taxon>
        <taxon>Streptophyta</taxon>
        <taxon>Embryophyta</taxon>
        <taxon>Tracheophyta</taxon>
        <taxon>Spermatophyta</taxon>
        <taxon>Magnoliopsida</taxon>
        <taxon>eudicotyledons</taxon>
        <taxon>Gunneridae</taxon>
        <taxon>Pentapetalae</taxon>
        <taxon>rosids</taxon>
        <taxon>malvids</taxon>
        <taxon>Malvales</taxon>
        <taxon>Malvaceae</taxon>
        <taxon>Malvoideae</taxon>
        <taxon>Hibiscus</taxon>
    </lineage>
</organism>
<dbReference type="FunFam" id="1.20.120.520:FF:000009">
    <property type="entry name" value="Zinc finger protein BRUTUS"/>
    <property type="match status" value="1"/>
</dbReference>
<keyword evidence="1" id="KW-0863">Zinc-finger</keyword>
<accession>A0A6A2WP78</accession>
<dbReference type="GO" id="GO:0008270">
    <property type="term" value="F:zinc ion binding"/>
    <property type="evidence" value="ECO:0007669"/>
    <property type="project" value="UniProtKB-KW"/>
</dbReference>
<dbReference type="PANTHER" id="PTHR21319:SF0">
    <property type="entry name" value="AND RING FINGER DOMAIN PROTEIN, PUTATIVE (AFU_ORTHOLOGUE AFUA_1G08900)-RELATED"/>
    <property type="match status" value="1"/>
</dbReference>
<evidence type="ECO:0000259" key="2">
    <source>
        <dbReference type="PROSITE" id="PS51266"/>
    </source>
</evidence>
<dbReference type="InterPro" id="IPR012312">
    <property type="entry name" value="Hemerythrin-like"/>
</dbReference>
<reference evidence="3" key="1">
    <citation type="submission" date="2019-09" db="EMBL/GenBank/DDBJ databases">
        <title>Draft genome information of white flower Hibiscus syriacus.</title>
        <authorList>
            <person name="Kim Y.-M."/>
        </authorList>
    </citation>
    <scope>NUCLEOTIDE SEQUENCE [LARGE SCALE GENOMIC DNA]</scope>
    <source>
        <strain evidence="3">YM2019G1</strain>
    </source>
</reference>
<dbReference type="Proteomes" id="UP000436088">
    <property type="component" value="Unassembled WGS sequence"/>
</dbReference>
<comment type="caution">
    <text evidence="3">The sequence shown here is derived from an EMBL/GenBank/DDBJ whole genome shotgun (WGS) entry which is preliminary data.</text>
</comment>
<evidence type="ECO:0000313" key="4">
    <source>
        <dbReference type="Proteomes" id="UP000436088"/>
    </source>
</evidence>
<name>A0A6A2WP78_HIBSY</name>
<dbReference type="GO" id="GO:0061630">
    <property type="term" value="F:ubiquitin protein ligase activity"/>
    <property type="evidence" value="ECO:0007669"/>
    <property type="project" value="TreeGrafter"/>
</dbReference>
<evidence type="ECO:0000313" key="3">
    <source>
        <dbReference type="EMBL" id="KAE8662343.1"/>
    </source>
</evidence>
<dbReference type="GO" id="GO:0005634">
    <property type="term" value="C:nucleus"/>
    <property type="evidence" value="ECO:0007669"/>
    <property type="project" value="TreeGrafter"/>
</dbReference>